<dbReference type="EMBL" id="JPVN01000006">
    <property type="protein sequence ID" value="KGR79352.1"/>
    <property type="molecule type" value="Genomic_DNA"/>
</dbReference>
<dbReference type="OrthoDB" id="2735168at2"/>
<dbReference type="eggNOG" id="ENOG5030BZF">
    <property type="taxonomic scope" value="Bacteria"/>
</dbReference>
<name>A0A0A3IX14_9BACL</name>
<proteinExistence type="predicted"/>
<protein>
    <submittedName>
        <fullName evidence="1">Uncharacterized protein</fullName>
    </submittedName>
</protein>
<keyword evidence="2" id="KW-1185">Reference proteome</keyword>
<evidence type="ECO:0000313" key="1">
    <source>
        <dbReference type="EMBL" id="KGR79352.1"/>
    </source>
</evidence>
<dbReference type="Proteomes" id="UP000030416">
    <property type="component" value="Unassembled WGS sequence"/>
</dbReference>
<reference evidence="1 2" key="1">
    <citation type="submission" date="2014-02" db="EMBL/GenBank/DDBJ databases">
        <title>Draft genome sequence of Lysinibacillus manganicus DSM 26584T.</title>
        <authorList>
            <person name="Zhang F."/>
            <person name="Wang G."/>
            <person name="Zhang L."/>
        </authorList>
    </citation>
    <scope>NUCLEOTIDE SEQUENCE [LARGE SCALE GENOMIC DNA]</scope>
    <source>
        <strain evidence="1 2">DSM 26584</strain>
    </source>
</reference>
<organism evidence="1 2">
    <name type="scientific">Ureibacillus manganicus DSM 26584</name>
    <dbReference type="NCBI Taxonomy" id="1384049"/>
    <lineage>
        <taxon>Bacteria</taxon>
        <taxon>Bacillati</taxon>
        <taxon>Bacillota</taxon>
        <taxon>Bacilli</taxon>
        <taxon>Bacillales</taxon>
        <taxon>Caryophanaceae</taxon>
        <taxon>Ureibacillus</taxon>
    </lineage>
</organism>
<evidence type="ECO:0000313" key="2">
    <source>
        <dbReference type="Proteomes" id="UP000030416"/>
    </source>
</evidence>
<comment type="caution">
    <text evidence="1">The sequence shown here is derived from an EMBL/GenBank/DDBJ whole genome shotgun (WGS) entry which is preliminary data.</text>
</comment>
<dbReference type="AlphaFoldDB" id="A0A0A3IX14"/>
<dbReference type="STRING" id="1384049.CD29_06555"/>
<sequence>MNTQKFVMKSIEQLQLKHVRHFYRSIAEINGELAKIHKSIESKIDKQRYRLVTEYINQFISYTSVWNVKFVYNLESPEVAMLQIFHLEYIFGHEQNELFRCEIASLEQLKEKFLQLNAFKIEHIKQRKQKMLHYITSHKN</sequence>
<gene>
    <name evidence="1" type="ORF">CD29_06555</name>
</gene>
<dbReference type="RefSeq" id="WP_036184311.1">
    <property type="nucleotide sequence ID" value="NZ_AVDA01000006.1"/>
</dbReference>
<accession>A0A0A3IX14</accession>